<gene>
    <name evidence="2" type="ORF">GCM10022257_08390</name>
</gene>
<evidence type="ECO:0000313" key="2">
    <source>
        <dbReference type="EMBL" id="GAA4268738.1"/>
    </source>
</evidence>
<keyword evidence="3" id="KW-1185">Reference proteome</keyword>
<proteinExistence type="predicted"/>
<dbReference type="PANTHER" id="PTHR22916">
    <property type="entry name" value="GLYCOSYLTRANSFERASE"/>
    <property type="match status" value="1"/>
</dbReference>
<dbReference type="Pfam" id="PF00535">
    <property type="entry name" value="Glycos_transf_2"/>
    <property type="match status" value="1"/>
</dbReference>
<dbReference type="InterPro" id="IPR029044">
    <property type="entry name" value="Nucleotide-diphossugar_trans"/>
</dbReference>
<sequence length="255" mass="29829">MKKFPLISVITVVYNGEKYLQQTIDSVYNQTYKNVEYIIVDGFSTDSTLNIIKKNKDKITHWISEPDNGIYDAMNKGVSMATGELIGIINSDDWYDINMVETVVNEYLQHPEKSIFHGDRYDVLENGHKELIKFNASVFRFKYFCMTYSHPSMFITKEVYENDNYNTNLKLYSDYQFVLTQFLKSPNQFHYINKALVYFRLGGESSNESFFNELRESFSARKNSKMSLFESAFAFVQVLILRPIINLLKVLKIKS</sequence>
<protein>
    <submittedName>
        <fullName evidence="2">Glycosyltransferase family 2 protein</fullName>
    </submittedName>
</protein>
<reference evidence="3" key="1">
    <citation type="journal article" date="2019" name="Int. J. Syst. Evol. Microbiol.">
        <title>The Global Catalogue of Microorganisms (GCM) 10K type strain sequencing project: providing services to taxonomists for standard genome sequencing and annotation.</title>
        <authorList>
            <consortium name="The Broad Institute Genomics Platform"/>
            <consortium name="The Broad Institute Genome Sequencing Center for Infectious Disease"/>
            <person name="Wu L."/>
            <person name="Ma J."/>
        </authorList>
    </citation>
    <scope>NUCLEOTIDE SEQUENCE [LARGE SCALE GENOMIC DNA]</scope>
    <source>
        <strain evidence="3">JCM 17452</strain>
    </source>
</reference>
<dbReference type="PANTHER" id="PTHR22916:SF3">
    <property type="entry name" value="UDP-GLCNAC:BETAGAL BETA-1,3-N-ACETYLGLUCOSAMINYLTRANSFERASE-LIKE PROTEIN 1"/>
    <property type="match status" value="1"/>
</dbReference>
<accession>A0ABP8E921</accession>
<dbReference type="CDD" id="cd06433">
    <property type="entry name" value="GT_2_WfgS_like"/>
    <property type="match status" value="1"/>
</dbReference>
<dbReference type="InterPro" id="IPR001173">
    <property type="entry name" value="Glyco_trans_2-like"/>
</dbReference>
<organism evidence="2 3">
    <name type="scientific">Hyunsoonleella aestuarii</name>
    <dbReference type="NCBI Taxonomy" id="912802"/>
    <lineage>
        <taxon>Bacteria</taxon>
        <taxon>Pseudomonadati</taxon>
        <taxon>Bacteroidota</taxon>
        <taxon>Flavobacteriia</taxon>
        <taxon>Flavobacteriales</taxon>
        <taxon>Flavobacteriaceae</taxon>
    </lineage>
</organism>
<name>A0ABP8E921_9FLAO</name>
<comment type="caution">
    <text evidence="2">The sequence shown here is derived from an EMBL/GenBank/DDBJ whole genome shotgun (WGS) entry which is preliminary data.</text>
</comment>
<evidence type="ECO:0000259" key="1">
    <source>
        <dbReference type="Pfam" id="PF00535"/>
    </source>
</evidence>
<evidence type="ECO:0000313" key="3">
    <source>
        <dbReference type="Proteomes" id="UP001500027"/>
    </source>
</evidence>
<dbReference type="Gene3D" id="3.90.550.10">
    <property type="entry name" value="Spore Coat Polysaccharide Biosynthesis Protein SpsA, Chain A"/>
    <property type="match status" value="1"/>
</dbReference>
<dbReference type="SUPFAM" id="SSF53448">
    <property type="entry name" value="Nucleotide-diphospho-sugar transferases"/>
    <property type="match status" value="1"/>
</dbReference>
<dbReference type="EMBL" id="BAABAV010000001">
    <property type="protein sequence ID" value="GAA4268738.1"/>
    <property type="molecule type" value="Genomic_DNA"/>
</dbReference>
<dbReference type="RefSeq" id="WP_139001317.1">
    <property type="nucleotide sequence ID" value="NZ_BAABAV010000001.1"/>
</dbReference>
<feature type="domain" description="Glycosyltransferase 2-like" evidence="1">
    <location>
        <begin position="8"/>
        <end position="126"/>
    </location>
</feature>
<dbReference type="Proteomes" id="UP001500027">
    <property type="component" value="Unassembled WGS sequence"/>
</dbReference>